<organism evidence="1 2">
    <name type="scientific">Pseudomonas plecoglossicida</name>
    <dbReference type="NCBI Taxonomy" id="70775"/>
    <lineage>
        <taxon>Bacteria</taxon>
        <taxon>Pseudomonadati</taxon>
        <taxon>Pseudomonadota</taxon>
        <taxon>Gammaproteobacteria</taxon>
        <taxon>Pseudomonadales</taxon>
        <taxon>Pseudomonadaceae</taxon>
        <taxon>Pseudomonas</taxon>
    </lineage>
</organism>
<evidence type="ECO:0000313" key="1">
    <source>
        <dbReference type="EMBL" id="PTU51305.1"/>
    </source>
</evidence>
<dbReference type="Proteomes" id="UP000244874">
    <property type="component" value="Unassembled WGS sequence"/>
</dbReference>
<comment type="caution">
    <text evidence="1">The sequence shown here is derived from an EMBL/GenBank/DDBJ whole genome shotgun (WGS) entry which is preliminary data.</text>
</comment>
<accession>A0A2R7UIP4</accession>
<dbReference type="EMBL" id="QANO01000121">
    <property type="protein sequence ID" value="PTU51305.1"/>
    <property type="molecule type" value="Genomic_DNA"/>
</dbReference>
<dbReference type="AlphaFoldDB" id="A0A2R7UIP4"/>
<reference evidence="1 2" key="1">
    <citation type="submission" date="2018-04" db="EMBL/GenBank/DDBJ databases">
        <authorList>
            <person name="Go L.Y."/>
            <person name="Mitchell J.A."/>
        </authorList>
    </citation>
    <scope>NUCLEOTIDE SEQUENCE [LARGE SCALE GENOMIC DNA]</scope>
    <source>
        <strain evidence="1 2">KCJK7865</strain>
    </source>
</reference>
<protein>
    <submittedName>
        <fullName evidence="1">Uncharacterized protein</fullName>
    </submittedName>
</protein>
<proteinExistence type="predicted"/>
<sequence>MCAIPVGAGLPAMGRKEAPDSYCNNPVVIQAFPTPVKDTLPRMPRRMMTVYSHLSPQLLDITRTPDV</sequence>
<gene>
    <name evidence="1" type="ORF">DBB42_16415</name>
</gene>
<name>A0A2R7UIP4_PSEDL</name>
<evidence type="ECO:0000313" key="2">
    <source>
        <dbReference type="Proteomes" id="UP000244874"/>
    </source>
</evidence>